<sequence length="470" mass="52045">MNAFEAQRAFEEQLRAHARIDRSVAPVWRRSTLRMVLYTELLLLDSIAILAAFYLAACTRDGNWLSLAGINVGVFLLPITLGTALASGTYSLGCLRYPVSGVKNIFSAFFFSVFVVLLGSYLLTAELPLSRVQLAEGTLLSLFFLITGRLVFRRHVRAATGGRLLDELVIVDGVALEVAGDAVALDARIINLSPNPRDPQMLHRLGTTVIGFDRVVVACTEEHRAVWALLLKGMNIKGEILVPQFNALGAIGVDSYDGKDTLVVSQGPLSMPNRAKKRALDLAITVPAVLALAPLMILVAILIKLESPGPVLFAQDRVGRGNRLFKILKFRSMRVTLCDANGNVSASRDDDRITKVGRFIRKTSIDELPQLLNVLRGDMSVVGPRPHALGSRAADHLFWEIDERYWHRHTLKPGMTGLAQVRGFRGATDRRVDLTNRLQADMEYIDGWDIWRDITILFKTLRVIVHSNAF</sequence>
<protein>
    <submittedName>
        <fullName evidence="10">Exopolysaccharide biosynthesis polyprenyl glycosylphosphotransferase</fullName>
    </submittedName>
</protein>
<dbReference type="Proteomes" id="UP000531251">
    <property type="component" value="Unassembled WGS sequence"/>
</dbReference>
<keyword evidence="4 8" id="KW-0812">Transmembrane</keyword>
<evidence type="ECO:0000313" key="11">
    <source>
        <dbReference type="Proteomes" id="UP000531251"/>
    </source>
</evidence>
<evidence type="ECO:0000256" key="5">
    <source>
        <dbReference type="ARBA" id="ARBA00022989"/>
    </source>
</evidence>
<dbReference type="GO" id="GO:0016020">
    <property type="term" value="C:membrane"/>
    <property type="evidence" value="ECO:0007669"/>
    <property type="project" value="UniProtKB-SubCell"/>
</dbReference>
<dbReference type="Pfam" id="PF02397">
    <property type="entry name" value="Bac_transf"/>
    <property type="match status" value="1"/>
</dbReference>
<dbReference type="PANTHER" id="PTHR30576">
    <property type="entry name" value="COLANIC BIOSYNTHESIS UDP-GLUCOSE LIPID CARRIER TRANSFERASE"/>
    <property type="match status" value="1"/>
</dbReference>
<evidence type="ECO:0000256" key="2">
    <source>
        <dbReference type="ARBA" id="ARBA00006464"/>
    </source>
</evidence>
<comment type="caution">
    <text evidence="10">The sequence shown here is derived from an EMBL/GenBank/DDBJ whole genome shotgun (WGS) entry which is preliminary data.</text>
</comment>
<gene>
    <name evidence="10" type="ORF">GGR89_000909</name>
</gene>
<evidence type="ECO:0000256" key="6">
    <source>
        <dbReference type="ARBA" id="ARBA00023136"/>
    </source>
</evidence>
<reference evidence="10 11" key="1">
    <citation type="submission" date="2020-03" db="EMBL/GenBank/DDBJ databases">
        <title>Genomic Encyclopedia of Type Strains, Phase IV (KMG-IV): sequencing the most valuable type-strain genomes for metagenomic binning, comparative biology and taxonomic classification.</title>
        <authorList>
            <person name="Goeker M."/>
        </authorList>
    </citation>
    <scope>NUCLEOTIDE SEQUENCE [LARGE SCALE GENOMIC DNA]</scope>
    <source>
        <strain evidence="10 11">DSM 7225</strain>
    </source>
</reference>
<proteinExistence type="inferred from homology"/>
<dbReference type="AlphaFoldDB" id="A0A7X5XWE9"/>
<keyword evidence="11" id="KW-1185">Reference proteome</keyword>
<feature type="transmembrane region" description="Helical" evidence="8">
    <location>
        <begin position="134"/>
        <end position="152"/>
    </location>
</feature>
<dbReference type="EMBL" id="JAATJB010000002">
    <property type="protein sequence ID" value="NJB96609.1"/>
    <property type="molecule type" value="Genomic_DNA"/>
</dbReference>
<evidence type="ECO:0000256" key="8">
    <source>
        <dbReference type="SAM" id="Phobius"/>
    </source>
</evidence>
<dbReference type="InterPro" id="IPR017475">
    <property type="entry name" value="EPS_sugar_tfrase"/>
</dbReference>
<organism evidence="10 11">
    <name type="scientific">Sphingomonas trueperi</name>
    <dbReference type="NCBI Taxonomy" id="53317"/>
    <lineage>
        <taxon>Bacteria</taxon>
        <taxon>Pseudomonadati</taxon>
        <taxon>Pseudomonadota</taxon>
        <taxon>Alphaproteobacteria</taxon>
        <taxon>Sphingomonadales</taxon>
        <taxon>Sphingomonadaceae</taxon>
        <taxon>Sphingomonas</taxon>
    </lineage>
</organism>
<evidence type="ECO:0000256" key="3">
    <source>
        <dbReference type="ARBA" id="ARBA00022679"/>
    </source>
</evidence>
<comment type="similarity">
    <text evidence="2">Belongs to the bacterial sugar transferase family.</text>
</comment>
<dbReference type="GO" id="GO:0000271">
    <property type="term" value="P:polysaccharide biosynthetic process"/>
    <property type="evidence" value="ECO:0007669"/>
    <property type="project" value="UniProtKB-KW"/>
</dbReference>
<evidence type="ECO:0000313" key="10">
    <source>
        <dbReference type="EMBL" id="NJB96609.1"/>
    </source>
</evidence>
<keyword evidence="6 8" id="KW-0472">Membrane</keyword>
<dbReference type="GO" id="GO:0016780">
    <property type="term" value="F:phosphotransferase activity, for other substituted phosphate groups"/>
    <property type="evidence" value="ECO:0007669"/>
    <property type="project" value="TreeGrafter"/>
</dbReference>
<name>A0A7X5XWE9_9SPHN</name>
<keyword evidence="7" id="KW-0270">Exopolysaccharide synthesis</keyword>
<accession>A0A7X5XWE9</accession>
<keyword evidence="3 10" id="KW-0808">Transferase</keyword>
<evidence type="ECO:0000256" key="4">
    <source>
        <dbReference type="ARBA" id="ARBA00022692"/>
    </source>
</evidence>
<dbReference type="RefSeq" id="WP_125975682.1">
    <property type="nucleotide sequence ID" value="NZ_BAAADY010000017.1"/>
</dbReference>
<dbReference type="NCBIfam" id="TIGR03025">
    <property type="entry name" value="EPS_sugtrans"/>
    <property type="match status" value="1"/>
</dbReference>
<evidence type="ECO:0000259" key="9">
    <source>
        <dbReference type="Pfam" id="PF02397"/>
    </source>
</evidence>
<dbReference type="PANTHER" id="PTHR30576:SF0">
    <property type="entry name" value="UNDECAPRENYL-PHOSPHATE N-ACETYLGALACTOSAMINYL 1-PHOSPHATE TRANSFERASE-RELATED"/>
    <property type="match status" value="1"/>
</dbReference>
<dbReference type="InterPro" id="IPR003362">
    <property type="entry name" value="Bact_transf"/>
</dbReference>
<feature type="transmembrane region" description="Helical" evidence="8">
    <location>
        <begin position="104"/>
        <end position="122"/>
    </location>
</feature>
<feature type="transmembrane region" description="Helical" evidence="8">
    <location>
        <begin position="68"/>
        <end position="92"/>
    </location>
</feature>
<feature type="transmembrane region" description="Helical" evidence="8">
    <location>
        <begin position="279"/>
        <end position="303"/>
    </location>
</feature>
<feature type="domain" description="Bacterial sugar transferase" evidence="9">
    <location>
        <begin position="277"/>
        <end position="465"/>
    </location>
</feature>
<evidence type="ECO:0000256" key="7">
    <source>
        <dbReference type="ARBA" id="ARBA00023169"/>
    </source>
</evidence>
<keyword evidence="5 8" id="KW-1133">Transmembrane helix</keyword>
<evidence type="ECO:0000256" key="1">
    <source>
        <dbReference type="ARBA" id="ARBA00004141"/>
    </source>
</evidence>
<feature type="transmembrane region" description="Helical" evidence="8">
    <location>
        <begin position="35"/>
        <end position="56"/>
    </location>
</feature>
<comment type="subcellular location">
    <subcellularLocation>
        <location evidence="1">Membrane</location>
        <topology evidence="1">Multi-pass membrane protein</topology>
    </subcellularLocation>
</comment>